<feature type="region of interest" description="Disordered" evidence="6">
    <location>
        <begin position="1"/>
        <end position="124"/>
    </location>
</feature>
<name>A0AAN6GS11_9BASI</name>
<evidence type="ECO:0000259" key="8">
    <source>
        <dbReference type="Pfam" id="PF01490"/>
    </source>
</evidence>
<evidence type="ECO:0000313" key="9">
    <source>
        <dbReference type="EMBL" id="KAK0550838.1"/>
    </source>
</evidence>
<feature type="compositionally biased region" description="Acidic residues" evidence="6">
    <location>
        <begin position="57"/>
        <end position="70"/>
    </location>
</feature>
<dbReference type="PANTHER" id="PTHR22950">
    <property type="entry name" value="AMINO ACID TRANSPORTER"/>
    <property type="match status" value="1"/>
</dbReference>
<comment type="similarity">
    <text evidence="2">Belongs to the amino acid/polyamine transporter 2 family.</text>
</comment>
<dbReference type="Proteomes" id="UP001176517">
    <property type="component" value="Unassembled WGS sequence"/>
</dbReference>
<feature type="compositionally biased region" description="Polar residues" evidence="6">
    <location>
        <begin position="26"/>
        <end position="35"/>
    </location>
</feature>
<evidence type="ECO:0000256" key="2">
    <source>
        <dbReference type="ARBA" id="ARBA00008066"/>
    </source>
</evidence>
<feature type="domain" description="Amino acid transporter transmembrane" evidence="8">
    <location>
        <begin position="132"/>
        <end position="514"/>
    </location>
</feature>
<dbReference type="Pfam" id="PF01490">
    <property type="entry name" value="Aa_trans"/>
    <property type="match status" value="1"/>
</dbReference>
<feature type="transmembrane region" description="Helical" evidence="7">
    <location>
        <begin position="248"/>
        <end position="265"/>
    </location>
</feature>
<sequence length="533" mass="57249">MAHPNYGSASSSRPTTSGLDADSEAGSVQRTSKATIAQYRRPRRISHDSGLINAWSESEDGDDDNDEEAGDDSRIEDNDDPQGGASDGQANASASRGRSENDGLLNGRRKPKRASTQTRIRQAQKYRTRGEATVVDAVLMLLKSFVGTGILFLGKAFFNGGILFSVVVLCSIALISLASFLLLVKANLKVPASFGEMGGILYGPKMRSAILTSIVLSQLGFVAAYTVFVAQNLQAFILAVTHCKTLVPIGYLVFGQCLVFLPLSLIRRIAKLSGTALIANISILVGIIYLFQFEIRQLATKGVADVKLFNSHTFPLLIGTAVFTFEGVGLVIPITEAMREPERFPGVLTSVMLGTMVLFSSAGVLGYAAFGNKVQTVVISNLPQNSRFVQALQCIYSIAILLSAPLQLFPAVSILERGIFTDKSGRHNWKVKMEKNMFRSAIVLFTAVVAWLGASDLDKFVSLIGSIACVPLCFIYPPLLHLKACATKRRTILLDWLLIAFGIICVGFAGSQTIAAMLAPGGSEDPVCTPPTP</sequence>
<dbReference type="AlphaFoldDB" id="A0AAN6GS11"/>
<dbReference type="InterPro" id="IPR013057">
    <property type="entry name" value="AA_transpt_TM"/>
</dbReference>
<keyword evidence="5 7" id="KW-0472">Membrane</keyword>
<feature type="transmembrane region" description="Helical" evidence="7">
    <location>
        <begin position="134"/>
        <end position="154"/>
    </location>
</feature>
<evidence type="ECO:0000256" key="1">
    <source>
        <dbReference type="ARBA" id="ARBA00004141"/>
    </source>
</evidence>
<keyword evidence="4 7" id="KW-1133">Transmembrane helix</keyword>
<dbReference type="GO" id="GO:0015179">
    <property type="term" value="F:L-amino acid transmembrane transporter activity"/>
    <property type="evidence" value="ECO:0007669"/>
    <property type="project" value="TreeGrafter"/>
</dbReference>
<feature type="transmembrane region" description="Helical" evidence="7">
    <location>
        <begin position="272"/>
        <end position="293"/>
    </location>
</feature>
<dbReference type="GO" id="GO:0005774">
    <property type="term" value="C:vacuolar membrane"/>
    <property type="evidence" value="ECO:0007669"/>
    <property type="project" value="TreeGrafter"/>
</dbReference>
<protein>
    <recommendedName>
        <fullName evidence="8">Amino acid transporter transmembrane domain-containing protein</fullName>
    </recommendedName>
</protein>
<keyword evidence="3 7" id="KW-0812">Transmembrane</keyword>
<evidence type="ECO:0000256" key="4">
    <source>
        <dbReference type="ARBA" id="ARBA00022989"/>
    </source>
</evidence>
<feature type="transmembrane region" description="Helical" evidence="7">
    <location>
        <begin position="209"/>
        <end position="228"/>
    </location>
</feature>
<evidence type="ECO:0000313" key="10">
    <source>
        <dbReference type="Proteomes" id="UP001176517"/>
    </source>
</evidence>
<accession>A0AAN6GS11</accession>
<dbReference type="PANTHER" id="PTHR22950:SF666">
    <property type="entry name" value="VACUOLAR AMINO ACID TRANSPORTER 4"/>
    <property type="match status" value="1"/>
</dbReference>
<gene>
    <name evidence="9" type="ORF">OC846_003499</name>
</gene>
<keyword evidence="10" id="KW-1185">Reference proteome</keyword>
<evidence type="ECO:0000256" key="6">
    <source>
        <dbReference type="SAM" id="MobiDB-lite"/>
    </source>
</evidence>
<comment type="caution">
    <text evidence="9">The sequence shown here is derived from an EMBL/GenBank/DDBJ whole genome shotgun (WGS) entry which is preliminary data.</text>
</comment>
<feature type="transmembrane region" description="Helical" evidence="7">
    <location>
        <begin position="492"/>
        <end position="510"/>
    </location>
</feature>
<feature type="transmembrane region" description="Helical" evidence="7">
    <location>
        <begin position="313"/>
        <end position="335"/>
    </location>
</feature>
<evidence type="ECO:0000256" key="5">
    <source>
        <dbReference type="ARBA" id="ARBA00023136"/>
    </source>
</evidence>
<feature type="transmembrane region" description="Helical" evidence="7">
    <location>
        <begin position="436"/>
        <end position="454"/>
    </location>
</feature>
<evidence type="ECO:0000256" key="3">
    <source>
        <dbReference type="ARBA" id="ARBA00022692"/>
    </source>
</evidence>
<feature type="transmembrane region" description="Helical" evidence="7">
    <location>
        <begin position="347"/>
        <end position="370"/>
    </location>
</feature>
<feature type="transmembrane region" description="Helical" evidence="7">
    <location>
        <begin position="460"/>
        <end position="480"/>
    </location>
</feature>
<proteinExistence type="inferred from homology"/>
<reference evidence="9" key="1">
    <citation type="journal article" date="2023" name="PhytoFront">
        <title>Draft Genome Resources of Seven Strains of Tilletia horrida, Causal Agent of Kernel Smut of Rice.</title>
        <authorList>
            <person name="Khanal S."/>
            <person name="Antony Babu S."/>
            <person name="Zhou X.G."/>
        </authorList>
    </citation>
    <scope>NUCLEOTIDE SEQUENCE</scope>
    <source>
        <strain evidence="9">TX6</strain>
    </source>
</reference>
<feature type="transmembrane region" description="Helical" evidence="7">
    <location>
        <begin position="160"/>
        <end position="188"/>
    </location>
</feature>
<evidence type="ECO:0000256" key="7">
    <source>
        <dbReference type="SAM" id="Phobius"/>
    </source>
</evidence>
<feature type="compositionally biased region" description="Polar residues" evidence="6">
    <location>
        <begin position="7"/>
        <end position="18"/>
    </location>
</feature>
<dbReference type="EMBL" id="JAPDMZ010000086">
    <property type="protein sequence ID" value="KAK0550838.1"/>
    <property type="molecule type" value="Genomic_DNA"/>
</dbReference>
<feature type="transmembrane region" description="Helical" evidence="7">
    <location>
        <begin position="390"/>
        <end position="415"/>
    </location>
</feature>
<comment type="subcellular location">
    <subcellularLocation>
        <location evidence="1">Membrane</location>
        <topology evidence="1">Multi-pass membrane protein</topology>
    </subcellularLocation>
</comment>
<organism evidence="9 10">
    <name type="scientific">Tilletia horrida</name>
    <dbReference type="NCBI Taxonomy" id="155126"/>
    <lineage>
        <taxon>Eukaryota</taxon>
        <taxon>Fungi</taxon>
        <taxon>Dikarya</taxon>
        <taxon>Basidiomycota</taxon>
        <taxon>Ustilaginomycotina</taxon>
        <taxon>Exobasidiomycetes</taxon>
        <taxon>Tilletiales</taxon>
        <taxon>Tilletiaceae</taxon>
        <taxon>Tilletia</taxon>
    </lineage>
</organism>